<evidence type="ECO:0000313" key="2">
    <source>
        <dbReference type="EMBL" id="RXK58802.1"/>
    </source>
</evidence>
<dbReference type="Proteomes" id="UP000290204">
    <property type="component" value="Unassembled WGS sequence"/>
</dbReference>
<organism evidence="2 3">
    <name type="scientific">Lacibacter luteus</name>
    <dbReference type="NCBI Taxonomy" id="2508719"/>
    <lineage>
        <taxon>Bacteria</taxon>
        <taxon>Pseudomonadati</taxon>
        <taxon>Bacteroidota</taxon>
        <taxon>Chitinophagia</taxon>
        <taxon>Chitinophagales</taxon>
        <taxon>Chitinophagaceae</taxon>
        <taxon>Lacibacter</taxon>
    </lineage>
</organism>
<reference evidence="2 3" key="1">
    <citation type="submission" date="2019-01" db="EMBL/GenBank/DDBJ databases">
        <title>Lacibacter sp. strain TTM-7.</title>
        <authorList>
            <person name="Chen W.-M."/>
        </authorList>
    </citation>
    <scope>NUCLEOTIDE SEQUENCE [LARGE SCALE GENOMIC DNA]</scope>
    <source>
        <strain evidence="2 3">TTM-7</strain>
    </source>
</reference>
<evidence type="ECO:0000256" key="1">
    <source>
        <dbReference type="SAM" id="SignalP"/>
    </source>
</evidence>
<dbReference type="OrthoDB" id="9819095at2"/>
<name>A0A4Q1CFL1_9BACT</name>
<sequence>MKQNLALLLFLLFSAPCLVFAQRVGRKGVTPTNTGNSKKTQTFQFSLEQLQGRWQETKRTTEDKSDLPIGDTIYLHFTNTNKVETRDGTKTIMRGEAVIDEPGNILIAAADIYTIKTVTESELILLDDDGTVHTLVKKEIFWRETLGKNAVTDPVLDTPISPNLADLDGTTWTIYRRRSKPGAISNESVLIRYIKAIKHNGNNTATAELTFYSKDKTEVAPCTIAVVNNQIEIKSGDNSWLLFIYKIEKEEWIFGDHKTLLYFAKPL</sequence>
<evidence type="ECO:0000313" key="3">
    <source>
        <dbReference type="Proteomes" id="UP000290204"/>
    </source>
</evidence>
<keyword evidence="3" id="KW-1185">Reference proteome</keyword>
<keyword evidence="1" id="KW-0732">Signal</keyword>
<feature type="chain" id="PRO_5020292394" description="Lipocalin-like domain-containing protein" evidence="1">
    <location>
        <begin position="22"/>
        <end position="267"/>
    </location>
</feature>
<accession>A0A4Q1CFL1</accession>
<protein>
    <recommendedName>
        <fullName evidence="4">Lipocalin-like domain-containing protein</fullName>
    </recommendedName>
</protein>
<evidence type="ECO:0008006" key="4">
    <source>
        <dbReference type="Google" id="ProtNLM"/>
    </source>
</evidence>
<comment type="caution">
    <text evidence="2">The sequence shown here is derived from an EMBL/GenBank/DDBJ whole genome shotgun (WGS) entry which is preliminary data.</text>
</comment>
<dbReference type="EMBL" id="SDHW01000005">
    <property type="protein sequence ID" value="RXK58802.1"/>
    <property type="molecule type" value="Genomic_DNA"/>
</dbReference>
<dbReference type="AlphaFoldDB" id="A0A4Q1CFL1"/>
<proteinExistence type="predicted"/>
<gene>
    <name evidence="2" type="ORF">ESA94_15540</name>
</gene>
<dbReference type="RefSeq" id="WP_129131858.1">
    <property type="nucleotide sequence ID" value="NZ_SDHW01000005.1"/>
</dbReference>
<feature type="signal peptide" evidence="1">
    <location>
        <begin position="1"/>
        <end position="21"/>
    </location>
</feature>